<dbReference type="AlphaFoldDB" id="A0AAW1XAC5"/>
<evidence type="ECO:0000313" key="2">
    <source>
        <dbReference type="EMBL" id="KAK9933348.1"/>
    </source>
</evidence>
<comment type="caution">
    <text evidence="2">The sequence shown here is derived from an EMBL/GenBank/DDBJ whole genome shotgun (WGS) entry which is preliminary data.</text>
</comment>
<gene>
    <name evidence="2" type="ORF">M0R45_020548</name>
</gene>
<keyword evidence="3" id="KW-1185">Reference proteome</keyword>
<name>A0AAW1XAC5_RUBAR</name>
<evidence type="ECO:0000256" key="1">
    <source>
        <dbReference type="SAM" id="MobiDB-lite"/>
    </source>
</evidence>
<accession>A0AAW1XAC5</accession>
<organism evidence="2 3">
    <name type="scientific">Rubus argutus</name>
    <name type="common">Southern blackberry</name>
    <dbReference type="NCBI Taxonomy" id="59490"/>
    <lineage>
        <taxon>Eukaryota</taxon>
        <taxon>Viridiplantae</taxon>
        <taxon>Streptophyta</taxon>
        <taxon>Embryophyta</taxon>
        <taxon>Tracheophyta</taxon>
        <taxon>Spermatophyta</taxon>
        <taxon>Magnoliopsida</taxon>
        <taxon>eudicotyledons</taxon>
        <taxon>Gunneridae</taxon>
        <taxon>Pentapetalae</taxon>
        <taxon>rosids</taxon>
        <taxon>fabids</taxon>
        <taxon>Rosales</taxon>
        <taxon>Rosaceae</taxon>
        <taxon>Rosoideae</taxon>
        <taxon>Rosoideae incertae sedis</taxon>
        <taxon>Rubus</taxon>
    </lineage>
</organism>
<sequence length="88" mass="9188">MSPSRGLGSSGVVERSGEGAGVHGCPKKWTPWLERKGECRLCLVALRIGDDGLLIEPRRDITTGAAGGIGEIEQVALGCCLAGVLVNW</sequence>
<proteinExistence type="predicted"/>
<feature type="compositionally biased region" description="Low complexity" evidence="1">
    <location>
        <begin position="1"/>
        <end position="14"/>
    </location>
</feature>
<dbReference type="EMBL" id="JBEDUW010000004">
    <property type="protein sequence ID" value="KAK9933348.1"/>
    <property type="molecule type" value="Genomic_DNA"/>
</dbReference>
<protein>
    <submittedName>
        <fullName evidence="2">Uncharacterized protein</fullName>
    </submittedName>
</protein>
<evidence type="ECO:0000313" key="3">
    <source>
        <dbReference type="Proteomes" id="UP001457282"/>
    </source>
</evidence>
<reference evidence="2 3" key="1">
    <citation type="journal article" date="2023" name="G3 (Bethesda)">
        <title>A chromosome-length genome assembly and annotation of blackberry (Rubus argutus, cv. 'Hillquist').</title>
        <authorList>
            <person name="Bruna T."/>
            <person name="Aryal R."/>
            <person name="Dudchenko O."/>
            <person name="Sargent D.J."/>
            <person name="Mead D."/>
            <person name="Buti M."/>
            <person name="Cavallini A."/>
            <person name="Hytonen T."/>
            <person name="Andres J."/>
            <person name="Pham M."/>
            <person name="Weisz D."/>
            <person name="Mascagni F."/>
            <person name="Usai G."/>
            <person name="Natali L."/>
            <person name="Bassil N."/>
            <person name="Fernandez G.E."/>
            <person name="Lomsadze A."/>
            <person name="Armour M."/>
            <person name="Olukolu B."/>
            <person name="Poorten T."/>
            <person name="Britton C."/>
            <person name="Davik J."/>
            <person name="Ashrafi H."/>
            <person name="Aiden E.L."/>
            <person name="Borodovsky M."/>
            <person name="Worthington M."/>
        </authorList>
    </citation>
    <scope>NUCLEOTIDE SEQUENCE [LARGE SCALE GENOMIC DNA]</scope>
    <source>
        <strain evidence="2">PI 553951</strain>
    </source>
</reference>
<feature type="region of interest" description="Disordered" evidence="1">
    <location>
        <begin position="1"/>
        <end position="28"/>
    </location>
</feature>
<dbReference type="Proteomes" id="UP001457282">
    <property type="component" value="Unassembled WGS sequence"/>
</dbReference>